<proteinExistence type="predicted"/>
<name>A0A4P7N5D3_PYROR</name>
<dbReference type="PANTHER" id="PTHR22893">
    <property type="entry name" value="NADH OXIDOREDUCTASE-RELATED"/>
    <property type="match status" value="1"/>
</dbReference>
<dbReference type="Proteomes" id="UP000294847">
    <property type="component" value="Chromosome 2"/>
</dbReference>
<dbReference type="AlphaFoldDB" id="A0A4P7N5D3"/>
<dbReference type="FunFam" id="3.20.20.70:FF:000138">
    <property type="entry name" value="NADPH dehydrogenase 1"/>
    <property type="match status" value="1"/>
</dbReference>
<dbReference type="InterPro" id="IPR001155">
    <property type="entry name" value="OxRdtase_FMN_N"/>
</dbReference>
<accession>A0A4P7N5D3</accession>
<dbReference type="InterPro" id="IPR045247">
    <property type="entry name" value="Oye-like"/>
</dbReference>
<dbReference type="GO" id="GO:0003959">
    <property type="term" value="F:NADPH dehydrogenase activity"/>
    <property type="evidence" value="ECO:0007669"/>
    <property type="project" value="TreeGrafter"/>
</dbReference>
<evidence type="ECO:0000313" key="2">
    <source>
        <dbReference type="EMBL" id="QBZ57758.1"/>
    </source>
</evidence>
<reference evidence="2 3" key="1">
    <citation type="journal article" date="2019" name="Mol. Biol. Evol.">
        <title>Blast fungal genomes show frequent chromosomal changes, gene gains and losses, and effector gene turnover.</title>
        <authorList>
            <person name="Gomez Luciano L.B."/>
            <person name="Jason Tsai I."/>
            <person name="Chuma I."/>
            <person name="Tosa Y."/>
            <person name="Chen Y.H."/>
            <person name="Li J.Y."/>
            <person name="Li M.Y."/>
            <person name="Jade Lu M.Y."/>
            <person name="Nakayashiki H."/>
            <person name="Li W.H."/>
        </authorList>
    </citation>
    <scope>NUCLEOTIDE SEQUENCE [LARGE SCALE GENOMIC DNA]</scope>
    <source>
        <strain evidence="2">MZ5-1-6</strain>
    </source>
</reference>
<dbReference type="CDD" id="cd02933">
    <property type="entry name" value="OYE_like_FMN"/>
    <property type="match status" value="1"/>
</dbReference>
<evidence type="ECO:0000256" key="1">
    <source>
        <dbReference type="ARBA" id="ARBA00022630"/>
    </source>
</evidence>
<evidence type="ECO:0000313" key="3">
    <source>
        <dbReference type="Proteomes" id="UP000294847"/>
    </source>
</evidence>
<dbReference type="Gene3D" id="3.20.20.70">
    <property type="entry name" value="Aldolase class I"/>
    <property type="match status" value="1"/>
</dbReference>
<protein>
    <submittedName>
        <fullName evidence="2">Uncharacterized protein</fullName>
    </submittedName>
</protein>
<dbReference type="GO" id="GO:0010181">
    <property type="term" value="F:FMN binding"/>
    <property type="evidence" value="ECO:0007669"/>
    <property type="project" value="InterPro"/>
</dbReference>
<keyword evidence="1" id="KW-0285">Flavoprotein</keyword>
<dbReference type="SUPFAM" id="SSF51395">
    <property type="entry name" value="FMN-linked oxidoreductases"/>
    <property type="match status" value="1"/>
</dbReference>
<organism evidence="2 3">
    <name type="scientific">Pyricularia oryzae</name>
    <name type="common">Rice blast fungus</name>
    <name type="synonym">Magnaporthe oryzae</name>
    <dbReference type="NCBI Taxonomy" id="318829"/>
    <lineage>
        <taxon>Eukaryota</taxon>
        <taxon>Fungi</taxon>
        <taxon>Dikarya</taxon>
        <taxon>Ascomycota</taxon>
        <taxon>Pezizomycotina</taxon>
        <taxon>Sordariomycetes</taxon>
        <taxon>Sordariomycetidae</taxon>
        <taxon>Magnaporthales</taxon>
        <taxon>Pyriculariaceae</taxon>
        <taxon>Pyricularia</taxon>
    </lineage>
</organism>
<sequence length="373" mass="40807">MSKLFTPLKVGKVELGHRISMAPMTRFRADDDHTPLDIVAEYYKQRACVPGTLLISEATLTSPRAGGLNNAPGIWTKEHIAGWKAVTDAVHSKGSFIYLQLWNLGRTADVKASAPGYELLSSSAVPIEGRGVPDSDSVPVDHRHRAIPRAMTEEEIQQAIRDYATAAENAIEAGFDGVEIHAANGYLIDQFLQDTCNERTDAWGGSVEKRARFALEVTRAVVQAVGADRTGIRLSPYGTFQGMGMADPAPTFGYVVDQLRPLKLAFVHFVESEDGDHRSVDWLVKKVGGPVLVANGFTPESAKAAVDEKYKDSDVVVAFGRLFIPNPDLVFRIQNGVPVEPIDPTGDFYEAKTPKRFLDFPFSSEYQASIKAN</sequence>
<dbReference type="Pfam" id="PF00724">
    <property type="entry name" value="Oxidored_FMN"/>
    <property type="match status" value="1"/>
</dbReference>
<dbReference type="EMBL" id="CP034205">
    <property type="protein sequence ID" value="QBZ57758.1"/>
    <property type="molecule type" value="Genomic_DNA"/>
</dbReference>
<dbReference type="InterPro" id="IPR013785">
    <property type="entry name" value="Aldolase_TIM"/>
</dbReference>
<gene>
    <name evidence="2" type="ORF">PoMZ_02693</name>
</gene>
<dbReference type="PANTHER" id="PTHR22893:SF91">
    <property type="entry name" value="NADPH DEHYDROGENASE 2-RELATED"/>
    <property type="match status" value="1"/>
</dbReference>